<evidence type="ECO:0000256" key="1">
    <source>
        <dbReference type="SAM" id="SignalP"/>
    </source>
</evidence>
<feature type="domain" description="AMIN-like" evidence="2">
    <location>
        <begin position="50"/>
        <end position="180"/>
    </location>
</feature>
<dbReference type="InterPro" id="IPR056303">
    <property type="entry name" value="AMIN-like"/>
</dbReference>
<dbReference type="EMBL" id="JACHBL010000001">
    <property type="protein sequence ID" value="MBB5598751.1"/>
    <property type="molecule type" value="Genomic_DNA"/>
</dbReference>
<evidence type="ECO:0000313" key="4">
    <source>
        <dbReference type="Proteomes" id="UP000523863"/>
    </source>
</evidence>
<gene>
    <name evidence="3" type="ORF">BKA12_001831</name>
</gene>
<dbReference type="AlphaFoldDB" id="A0A7W8YC27"/>
<feature type="signal peptide" evidence="1">
    <location>
        <begin position="1"/>
        <end position="27"/>
    </location>
</feature>
<dbReference type="Proteomes" id="UP000523863">
    <property type="component" value="Unassembled WGS sequence"/>
</dbReference>
<name>A0A7W8YC27_9MICC</name>
<evidence type="ECO:0000259" key="2">
    <source>
        <dbReference type="Pfam" id="PF24837"/>
    </source>
</evidence>
<reference evidence="3 4" key="1">
    <citation type="submission" date="2020-08" db="EMBL/GenBank/DDBJ databases">
        <title>Sequencing the genomes of 1000 actinobacteria strains.</title>
        <authorList>
            <person name="Klenk H.-P."/>
        </authorList>
    </citation>
    <scope>NUCLEOTIDE SEQUENCE [LARGE SCALE GENOMIC DNA]</scope>
    <source>
        <strain evidence="3 4">DSM 23694</strain>
    </source>
</reference>
<protein>
    <recommendedName>
        <fullName evidence="2">AMIN-like domain-containing protein</fullName>
    </recommendedName>
</protein>
<keyword evidence="1" id="KW-0732">Signal</keyword>
<proteinExistence type="predicted"/>
<dbReference type="Pfam" id="PF24837">
    <property type="entry name" value="AMIN-like"/>
    <property type="match status" value="1"/>
</dbReference>
<sequence>MKKLLTAIAGAAMAATTLVAVPTSATAAPYCGLVWGSLAERSTFVSTTATVRNVRAGQHTCYDRLVIDLRGNLRGYDVRYVTAVYTEGQGLRVPLLGAADLRIIVNAPSYNINTGASTYSPSNRNNIVNVAGYRTFRQAAFLGSFEGQSSFGLGVRARLPFRTFLLKDATTTRLVIDVAHRW</sequence>
<dbReference type="RefSeq" id="WP_183642912.1">
    <property type="nucleotide sequence ID" value="NZ_JACHBL010000001.1"/>
</dbReference>
<accession>A0A7W8YC27</accession>
<evidence type="ECO:0000313" key="3">
    <source>
        <dbReference type="EMBL" id="MBB5598751.1"/>
    </source>
</evidence>
<keyword evidence="4" id="KW-1185">Reference proteome</keyword>
<comment type="caution">
    <text evidence="3">The sequence shown here is derived from an EMBL/GenBank/DDBJ whole genome shotgun (WGS) entry which is preliminary data.</text>
</comment>
<organism evidence="3 4">
    <name type="scientific">Neomicrococcus lactis</name>
    <dbReference type="NCBI Taxonomy" id="732241"/>
    <lineage>
        <taxon>Bacteria</taxon>
        <taxon>Bacillati</taxon>
        <taxon>Actinomycetota</taxon>
        <taxon>Actinomycetes</taxon>
        <taxon>Micrococcales</taxon>
        <taxon>Micrococcaceae</taxon>
        <taxon>Neomicrococcus</taxon>
    </lineage>
</organism>
<feature type="chain" id="PRO_5030526675" description="AMIN-like domain-containing protein" evidence="1">
    <location>
        <begin position="28"/>
        <end position="182"/>
    </location>
</feature>